<keyword evidence="2" id="KW-0812">Transmembrane</keyword>
<feature type="compositionally biased region" description="Polar residues" evidence="1">
    <location>
        <begin position="226"/>
        <end position="247"/>
    </location>
</feature>
<feature type="compositionally biased region" description="Basic and acidic residues" evidence="1">
    <location>
        <begin position="271"/>
        <end position="288"/>
    </location>
</feature>
<evidence type="ECO:0000256" key="1">
    <source>
        <dbReference type="SAM" id="MobiDB-lite"/>
    </source>
</evidence>
<organism evidence="3 4">
    <name type="scientific">Plasmodium ovale curtisi</name>
    <dbReference type="NCBI Taxonomy" id="864141"/>
    <lineage>
        <taxon>Eukaryota</taxon>
        <taxon>Sar</taxon>
        <taxon>Alveolata</taxon>
        <taxon>Apicomplexa</taxon>
        <taxon>Aconoidasida</taxon>
        <taxon>Haemosporida</taxon>
        <taxon>Plasmodiidae</taxon>
        <taxon>Plasmodium</taxon>
        <taxon>Plasmodium (Plasmodium)</taxon>
    </lineage>
</organism>
<accession>A0A1A8VPX8</accession>
<evidence type="ECO:0000313" key="4">
    <source>
        <dbReference type="Proteomes" id="UP000078560"/>
    </source>
</evidence>
<keyword evidence="2" id="KW-0472">Membrane</keyword>
<feature type="compositionally biased region" description="Basic and acidic residues" evidence="1">
    <location>
        <begin position="160"/>
        <end position="170"/>
    </location>
</feature>
<evidence type="ECO:0000313" key="3">
    <source>
        <dbReference type="EMBL" id="SBS82469.1"/>
    </source>
</evidence>
<keyword evidence="2" id="KW-1133">Transmembrane helix</keyword>
<protein>
    <submittedName>
        <fullName evidence="3">PIR Superfamily Protein</fullName>
    </submittedName>
</protein>
<dbReference type="AlphaFoldDB" id="A0A1A8VPX8"/>
<feature type="region of interest" description="Disordered" evidence="1">
    <location>
        <begin position="324"/>
        <end position="352"/>
    </location>
</feature>
<proteinExistence type="predicted"/>
<feature type="compositionally biased region" description="Polar residues" evidence="1">
    <location>
        <begin position="171"/>
        <end position="182"/>
    </location>
</feature>
<name>A0A1A8VPX8_PLAOA</name>
<gene>
    <name evidence="3" type="ORF">POVCU2_0015470</name>
</gene>
<feature type="compositionally biased region" description="Polar residues" evidence="1">
    <location>
        <begin position="327"/>
        <end position="352"/>
    </location>
</feature>
<sequence>MATIHVVSSSSPDTSRRDKCIIKLADIQLAVNTKIAELHSTKEEDAKFAEICKYLGEYLYFYEEDIKECYVDDISYLYNIIISLLNEEVSKSPKYIKCIQKVASEIKEHIDPKNEISNSHTDKSSEDKKILLEEKVNKILETSEKALEIKELQDKALLEKSQKTDRETDNVSKQNNLEQPENSIEPPELKARVGEQPEITDSAVGTKGTQENDTRDESTSHHSESTLKPSQESILTEVISYSSSQKESPPGDLDDEEPSPAETLPTATEGKILKEDPCSQQKSTREQETSSINALSVECSSSDANELPCADLSTEAQKIHPEVDQLAKQSQEQLHGEHTSTSSVLSQDTNSEQHSKNTYILITKQNTADHTRINSNIITIEELDVKGTTELGEDKDSSTPETQPWMNALKMYIIIGLAILGSLLLLILLFKFTSLGSRFSNKKKKKRQEIQEELERMMYSPSNFNENNMYLSYAQLED</sequence>
<evidence type="ECO:0000256" key="2">
    <source>
        <dbReference type="SAM" id="Phobius"/>
    </source>
</evidence>
<reference evidence="4" key="1">
    <citation type="submission" date="2016-05" db="EMBL/GenBank/DDBJ databases">
        <authorList>
            <person name="Naeem Raeece"/>
        </authorList>
    </citation>
    <scope>NUCLEOTIDE SEQUENCE [LARGE SCALE GENOMIC DNA]</scope>
</reference>
<feature type="transmembrane region" description="Helical" evidence="2">
    <location>
        <begin position="411"/>
        <end position="437"/>
    </location>
</feature>
<feature type="compositionally biased region" description="Basic and acidic residues" evidence="1">
    <location>
        <begin position="210"/>
        <end position="225"/>
    </location>
</feature>
<feature type="region of interest" description="Disordered" evidence="1">
    <location>
        <begin position="160"/>
        <end position="297"/>
    </location>
</feature>
<dbReference type="Proteomes" id="UP000078560">
    <property type="component" value="Unassembled WGS sequence"/>
</dbReference>
<dbReference type="EMBL" id="FLQU01000214">
    <property type="protein sequence ID" value="SBS82469.1"/>
    <property type="molecule type" value="Genomic_DNA"/>
</dbReference>